<dbReference type="Pfam" id="PF03235">
    <property type="entry name" value="GmrSD_N"/>
    <property type="match status" value="1"/>
</dbReference>
<protein>
    <submittedName>
        <fullName evidence="3">Uncharacterized conserved protein</fullName>
    </submittedName>
</protein>
<dbReference type="RefSeq" id="WP_126500083.1">
    <property type="nucleotide sequence ID" value="NZ_LR134479.1"/>
</dbReference>
<sequence>MDLHKETDVRVNDESVEAIYNNYTSEMYLINRRYQRKLVWSTEEKEKLINSICNKLPIPLVLVAKSNTTGNYYEIIDGLQRINAIISFIENEYSYDGKYFNLDLFSATVLKKKSGEITQKNPVLDEEVCKAILKYRIPVSTYSVADPANIDEVFSRINSSGKKLSRQEVRQAGATHSFSELIRKISAEIRGDVTYSDKLKLVEASRISISDDKNDSNGVFSGDIFWVNNGVLNDKEVCTESRDEEYVLDLLMDVLCYPEYVATGSTNRTLAYKEPGSNSNERIPKLINSSLRRIGKEEVKKRFMTIFDIVKIACEKSGKTFVDLVLPGRRKSSRGVPRYYQVIFLTLYIIIYTGTVRKESVDYDKLISGFDNIFESVKVQTRGGTFEIGVKENAVKSLIGHLENAFDIDSDCSKQEYMHTTFENKLKIAVIEDSMFELKQGFTMLNSNDLKVNNNIVPKIVRTATAMSNMRSEGNGYIYFGVADDFNDVEQIKNNYDIIHQDVHGFHIVGVNHELEHLKMSPDDMQRWILDKISKTNVEPSIFKDRLKSNVHLFRYNDYLIYGIEVPNFDEPVYFDEKLFYREGNSTREAHPRMSVEIGKKFS</sequence>
<dbReference type="InterPro" id="IPR004919">
    <property type="entry name" value="GmrSD_N"/>
</dbReference>
<dbReference type="InterPro" id="IPR007421">
    <property type="entry name" value="Schlafen_AlbA_2_dom"/>
</dbReference>
<evidence type="ECO:0000313" key="3">
    <source>
        <dbReference type="EMBL" id="VEI23129.1"/>
    </source>
</evidence>
<feature type="domain" description="Schlafen AlbA-2" evidence="2">
    <location>
        <begin position="432"/>
        <end position="590"/>
    </location>
</feature>
<gene>
    <name evidence="3" type="ORF">NCTC10207_01226</name>
</gene>
<dbReference type="Proteomes" id="UP000282386">
    <property type="component" value="Chromosome"/>
</dbReference>
<dbReference type="Gene3D" id="3.30.950.30">
    <property type="entry name" value="Schlafen, AAA domain"/>
    <property type="match status" value="1"/>
</dbReference>
<evidence type="ECO:0000259" key="1">
    <source>
        <dbReference type="Pfam" id="PF03235"/>
    </source>
</evidence>
<proteinExistence type="predicted"/>
<accession>A0A7Z9A3E5</accession>
<reference evidence="3 4" key="1">
    <citation type="submission" date="2018-12" db="EMBL/GenBank/DDBJ databases">
        <authorList>
            <consortium name="Pathogen Informatics"/>
        </authorList>
    </citation>
    <scope>NUCLEOTIDE SEQUENCE [LARGE SCALE GENOMIC DNA]</scope>
    <source>
        <strain evidence="3 4">NCTC10207</strain>
    </source>
</reference>
<feature type="domain" description="GmrSD restriction endonucleases N-terminal" evidence="1">
    <location>
        <begin position="17"/>
        <end position="172"/>
    </location>
</feature>
<name>A0A7Z9A3E5_9MICC</name>
<organism evidence="3 4">
    <name type="scientific">Rothia aeria</name>
    <dbReference type="NCBI Taxonomy" id="172042"/>
    <lineage>
        <taxon>Bacteria</taxon>
        <taxon>Bacillati</taxon>
        <taxon>Actinomycetota</taxon>
        <taxon>Actinomycetes</taxon>
        <taxon>Micrococcales</taxon>
        <taxon>Micrococcaceae</taxon>
        <taxon>Rothia</taxon>
    </lineage>
</organism>
<dbReference type="InterPro" id="IPR038461">
    <property type="entry name" value="Schlafen_AlbA_2_dom_sf"/>
</dbReference>
<evidence type="ECO:0000259" key="2">
    <source>
        <dbReference type="Pfam" id="PF04326"/>
    </source>
</evidence>
<dbReference type="PANTHER" id="PTHR39639">
    <property type="entry name" value="CHROMOSOME 16, WHOLE GENOME SHOTGUN SEQUENCE"/>
    <property type="match status" value="1"/>
</dbReference>
<dbReference type="EMBL" id="LR134479">
    <property type="protein sequence ID" value="VEI23129.1"/>
    <property type="molecule type" value="Genomic_DNA"/>
</dbReference>
<dbReference type="Pfam" id="PF04326">
    <property type="entry name" value="SLFN_AlbA_2"/>
    <property type="match status" value="1"/>
</dbReference>
<dbReference type="PANTHER" id="PTHR39639:SF1">
    <property type="entry name" value="DUF262 DOMAIN-CONTAINING PROTEIN"/>
    <property type="match status" value="1"/>
</dbReference>
<evidence type="ECO:0000313" key="4">
    <source>
        <dbReference type="Proteomes" id="UP000282386"/>
    </source>
</evidence>
<dbReference type="AlphaFoldDB" id="A0A7Z9A3E5"/>